<feature type="compositionally biased region" description="Basic and acidic residues" evidence="13">
    <location>
        <begin position="256"/>
        <end position="267"/>
    </location>
</feature>
<name>K1JX56_9BURK</name>
<comment type="similarity">
    <text evidence="12">Belongs to the FAD-dependent oxidoreductase 2 family. FRD/SDH subfamily.</text>
</comment>
<keyword evidence="10" id="KW-0408">Iron</keyword>
<dbReference type="InterPro" id="IPR050315">
    <property type="entry name" value="FAD-oxidoreductase_2"/>
</dbReference>
<feature type="domain" description="FAD-dependent oxidoreductase 2 FAD-binding" evidence="14">
    <location>
        <begin position="150"/>
        <end position="572"/>
    </location>
</feature>
<evidence type="ECO:0000256" key="8">
    <source>
        <dbReference type="ARBA" id="ARBA00022982"/>
    </source>
</evidence>
<evidence type="ECO:0000256" key="2">
    <source>
        <dbReference type="ARBA" id="ARBA00004196"/>
    </source>
</evidence>
<evidence type="ECO:0000256" key="12">
    <source>
        <dbReference type="RuleBase" id="RU366062"/>
    </source>
</evidence>
<dbReference type="GO" id="GO:0016627">
    <property type="term" value="F:oxidoreductase activity, acting on the CH-CH group of donors"/>
    <property type="evidence" value="ECO:0007669"/>
    <property type="project" value="UniProtKB-ARBA"/>
</dbReference>
<dbReference type="eggNOG" id="COG1053">
    <property type="taxonomic scope" value="Bacteria"/>
</dbReference>
<dbReference type="AlphaFoldDB" id="K1JX56"/>
<comment type="cofactor">
    <cofactor evidence="1">
        <name>heme c</name>
        <dbReference type="ChEBI" id="CHEBI:61717"/>
    </cofactor>
</comment>
<dbReference type="FunFam" id="3.90.700.10:FF:000007">
    <property type="entry name" value="NADH-dependent fumarate reductase"/>
    <property type="match status" value="1"/>
</dbReference>
<dbReference type="Proteomes" id="UP000005835">
    <property type="component" value="Unassembled WGS sequence"/>
</dbReference>
<comment type="similarity">
    <text evidence="11">In the C-terminal section; belongs to the FAD-dependent oxidoreductase 2 family. FRD/SDH subfamily.</text>
</comment>
<dbReference type="PANTHER" id="PTHR43400">
    <property type="entry name" value="FUMARATE REDUCTASE"/>
    <property type="match status" value="1"/>
</dbReference>
<dbReference type="Pfam" id="PF00890">
    <property type="entry name" value="FAD_binding_2"/>
    <property type="match status" value="1"/>
</dbReference>
<dbReference type="GO" id="GO:0046872">
    <property type="term" value="F:metal ion binding"/>
    <property type="evidence" value="ECO:0007669"/>
    <property type="project" value="UniProtKB-KW"/>
</dbReference>
<dbReference type="HOGENOM" id="CLU_011398_4_5_4"/>
<evidence type="ECO:0000256" key="13">
    <source>
        <dbReference type="SAM" id="MobiDB-lite"/>
    </source>
</evidence>
<comment type="subcellular location">
    <subcellularLocation>
        <location evidence="2">Cell envelope</location>
    </subcellularLocation>
</comment>
<comment type="cofactor">
    <cofactor evidence="12">
        <name>FAD</name>
        <dbReference type="ChEBI" id="CHEBI:57692"/>
    </cofactor>
    <text evidence="12">Binds 1 FAD per subunit.</text>
</comment>
<gene>
    <name evidence="16" type="ORF">HMPREF9465_01308</name>
</gene>
<comment type="caution">
    <text evidence="16">The sequence shown here is derived from an EMBL/GenBank/DDBJ whole genome shotgun (WGS) entry which is preliminary data.</text>
</comment>
<dbReference type="InterPro" id="IPR010960">
    <property type="entry name" value="Flavocytochrome_c"/>
</dbReference>
<evidence type="ECO:0000256" key="7">
    <source>
        <dbReference type="ARBA" id="ARBA00022827"/>
    </source>
</evidence>
<keyword evidence="17" id="KW-1185">Reference proteome</keyword>
<dbReference type="InterPro" id="IPR003953">
    <property type="entry name" value="FAD-dep_OxRdtase_2_FAD-bd"/>
</dbReference>
<dbReference type="GO" id="GO:0010181">
    <property type="term" value="F:FMN binding"/>
    <property type="evidence" value="ECO:0007669"/>
    <property type="project" value="InterPro"/>
</dbReference>
<keyword evidence="9 12" id="KW-0560">Oxidoreductase</keyword>
<dbReference type="SUPFAM" id="SSF51905">
    <property type="entry name" value="FAD/NAD(P)-binding domain"/>
    <property type="match status" value="1"/>
</dbReference>
<organism evidence="16 17">
    <name type="scientific">Sutterella wadsworthensis 2_1_59BFAA</name>
    <dbReference type="NCBI Taxonomy" id="742823"/>
    <lineage>
        <taxon>Bacteria</taxon>
        <taxon>Pseudomonadati</taxon>
        <taxon>Pseudomonadota</taxon>
        <taxon>Betaproteobacteria</taxon>
        <taxon>Burkholderiales</taxon>
        <taxon>Sutterellaceae</taxon>
        <taxon>Sutterella</taxon>
    </lineage>
</organism>
<evidence type="ECO:0000313" key="16">
    <source>
        <dbReference type="EMBL" id="EKB31203.1"/>
    </source>
</evidence>
<evidence type="ECO:0000256" key="6">
    <source>
        <dbReference type="ARBA" id="ARBA00022723"/>
    </source>
</evidence>
<dbReference type="STRING" id="742823.HMPREF9465_01308"/>
<protein>
    <recommendedName>
        <fullName evidence="12">Fumarate reductase</fullName>
        <ecNumber evidence="12">1.3.2.4</ecNumber>
    </recommendedName>
</protein>
<feature type="region of interest" description="Disordered" evidence="13">
    <location>
        <begin position="256"/>
        <end position="276"/>
    </location>
</feature>
<sequence length="594" mass="62398">MMTKKALGLMIGALLSGALIGGEAAAGQTLADFHSKMGGCASCHGTNAVTAASVPDDEHALNAQCQTCHGSYKDIRKTGTEIDPHHSHLGDINCTSCHTAHARPKLVCNDCHTFPNKMPFADAPEAAPKVSPDEAAIEAAMKAEPRESYDVVVIGAGSAGFNAAIAAKRAGASVLLLEKNSFSGGNSMLAAGGYNAVGTKQQKAKGITDTVEAYVEDTLKGGRGKNDRALVEILAKESAAGVEWLEGMGADLSEVKRSGGARVDRTHRPTGGETVGPHIVKTLRAQAEKDGVPARLNSRAVRLIVDENHTVRGVVVEGKHSGLYRVNAKAVVLAAGGYGQNKEMVAFYRPTFKGMTSSNNVTSTGDGVRMALEAGASMTDIDWIQAHPTVGKGSRILISETVRGVGAVMVNETGARFVNELTTRDRASDAILKQPGRHAWLVFDADLYAKAKMVRGYDHLGMLKKADTIEGLAKAAGMDPKVLEKTLADYNAYRAKGHDDAFGRPDMPLAVAKAPFYAVEVAPGIHHTMGGVAVTTESEVLDIQSRPMPGLYAAGEVTGGVHGFNRLGGNAVADTVVFGRRAGEHAAKYALEQK</sequence>
<evidence type="ECO:0000256" key="5">
    <source>
        <dbReference type="ARBA" id="ARBA00022630"/>
    </source>
</evidence>
<feature type="signal peptide" evidence="12">
    <location>
        <begin position="1"/>
        <end position="21"/>
    </location>
</feature>
<dbReference type="EC" id="1.3.2.4" evidence="12"/>
<feature type="domain" description="Tetrahaem cytochrome" evidence="15">
    <location>
        <begin position="33"/>
        <end position="113"/>
    </location>
</feature>
<keyword evidence="4" id="KW-0349">Heme</keyword>
<evidence type="ECO:0000259" key="15">
    <source>
        <dbReference type="Pfam" id="PF14537"/>
    </source>
</evidence>
<dbReference type="NCBIfam" id="TIGR01813">
    <property type="entry name" value="flavo_cyto_c"/>
    <property type="match status" value="1"/>
</dbReference>
<evidence type="ECO:0000259" key="14">
    <source>
        <dbReference type="Pfam" id="PF00890"/>
    </source>
</evidence>
<evidence type="ECO:0000256" key="4">
    <source>
        <dbReference type="ARBA" id="ARBA00022617"/>
    </source>
</evidence>
<evidence type="ECO:0000256" key="9">
    <source>
        <dbReference type="ARBA" id="ARBA00023002"/>
    </source>
</evidence>
<reference evidence="16 17" key="1">
    <citation type="submission" date="2012-05" db="EMBL/GenBank/DDBJ databases">
        <title>The Genome Sequence of Sutterella wadsworthensis 2_1_59BFAA.</title>
        <authorList>
            <consortium name="The Broad Institute Genome Sequencing Platform"/>
            <person name="Earl A."/>
            <person name="Ward D."/>
            <person name="Feldgarden M."/>
            <person name="Gevers D."/>
            <person name="Daigneault M."/>
            <person name="Strauss J."/>
            <person name="Allen-Vercoe E."/>
            <person name="Walker B."/>
            <person name="Young S.K."/>
            <person name="Zeng Q."/>
            <person name="Gargeya S."/>
            <person name="Fitzgerald M."/>
            <person name="Haas B."/>
            <person name="Abouelleil A."/>
            <person name="Alvarado L."/>
            <person name="Arachchi H.M."/>
            <person name="Berlin A.M."/>
            <person name="Chapman S.B."/>
            <person name="Goldberg J."/>
            <person name="Griggs A."/>
            <person name="Gujja S."/>
            <person name="Hansen M."/>
            <person name="Howarth C."/>
            <person name="Imamovic A."/>
            <person name="Larimer J."/>
            <person name="McCowen C."/>
            <person name="Montmayeur A."/>
            <person name="Murphy C."/>
            <person name="Neiman D."/>
            <person name="Pearson M."/>
            <person name="Priest M."/>
            <person name="Roberts A."/>
            <person name="Saif S."/>
            <person name="Shea T."/>
            <person name="Sisk P."/>
            <person name="Sykes S."/>
            <person name="Wortman J."/>
            <person name="Nusbaum C."/>
            <person name="Birren B."/>
        </authorList>
    </citation>
    <scope>NUCLEOTIDE SEQUENCE [LARGE SCALE GENOMIC DNA]</scope>
    <source>
        <strain evidence="16 17">2_1_59BFAA</strain>
    </source>
</reference>
<dbReference type="PRINTS" id="PR00368">
    <property type="entry name" value="FADPNR"/>
</dbReference>
<dbReference type="RefSeq" id="WP_005435297.1">
    <property type="nucleotide sequence ID" value="NZ_JH815516.1"/>
</dbReference>
<keyword evidence="7 12" id="KW-0274">FAD</keyword>
<dbReference type="GO" id="GO:0030313">
    <property type="term" value="C:cell envelope"/>
    <property type="evidence" value="ECO:0007669"/>
    <property type="project" value="UniProtKB-SubCell"/>
</dbReference>
<keyword evidence="6" id="KW-0479">Metal-binding</keyword>
<evidence type="ECO:0000256" key="11">
    <source>
        <dbReference type="ARBA" id="ARBA00061592"/>
    </source>
</evidence>
<dbReference type="InterPro" id="IPR027477">
    <property type="entry name" value="Succ_DH/fumarate_Rdtase_cat_sf"/>
</dbReference>
<dbReference type="InterPro" id="IPR012286">
    <property type="entry name" value="Tetrahaem_cytochrome"/>
</dbReference>
<keyword evidence="3" id="KW-0813">Transport</keyword>
<dbReference type="InterPro" id="IPR036188">
    <property type="entry name" value="FAD/NAD-bd_sf"/>
</dbReference>
<keyword evidence="12" id="KW-0732">Signal</keyword>
<dbReference type="SUPFAM" id="SSF56425">
    <property type="entry name" value="Succinate dehydrogenase/fumarate reductase flavoprotein, catalytic domain"/>
    <property type="match status" value="1"/>
</dbReference>
<dbReference type="Gene3D" id="3.90.700.10">
    <property type="entry name" value="Succinate dehydrogenase/fumarate reductase flavoprotein, catalytic domain"/>
    <property type="match status" value="1"/>
</dbReference>
<evidence type="ECO:0000256" key="1">
    <source>
        <dbReference type="ARBA" id="ARBA00001926"/>
    </source>
</evidence>
<dbReference type="CDD" id="cd08168">
    <property type="entry name" value="Cytochrom_C3"/>
    <property type="match status" value="1"/>
</dbReference>
<accession>K1JX56</accession>
<proteinExistence type="inferred from homology"/>
<dbReference type="PATRIC" id="fig|742823.3.peg.1292"/>
<dbReference type="PANTHER" id="PTHR43400:SF7">
    <property type="entry name" value="FAD-DEPENDENT OXIDOREDUCTASE 2 FAD BINDING DOMAIN-CONTAINING PROTEIN"/>
    <property type="match status" value="1"/>
</dbReference>
<dbReference type="Gene3D" id="3.50.50.60">
    <property type="entry name" value="FAD/NAD(P)-binding domain"/>
    <property type="match status" value="1"/>
</dbReference>
<dbReference type="Gene3D" id="1.10.1130.10">
    <property type="entry name" value="Flavocytochrome C3, Chain A"/>
    <property type="match status" value="1"/>
</dbReference>
<evidence type="ECO:0000256" key="3">
    <source>
        <dbReference type="ARBA" id="ARBA00022448"/>
    </source>
</evidence>
<evidence type="ECO:0000313" key="17">
    <source>
        <dbReference type="Proteomes" id="UP000005835"/>
    </source>
</evidence>
<keyword evidence="5 12" id="KW-0285">Flavoprotein</keyword>
<feature type="chain" id="PRO_5022266343" description="Fumarate reductase" evidence="12">
    <location>
        <begin position="22"/>
        <end position="594"/>
    </location>
</feature>
<dbReference type="SUPFAM" id="SSF48695">
    <property type="entry name" value="Multiheme cytochromes"/>
    <property type="match status" value="1"/>
</dbReference>
<dbReference type="InterPro" id="IPR036280">
    <property type="entry name" value="Multihaem_cyt_sf"/>
</dbReference>
<comment type="catalytic activity">
    <reaction evidence="12">
        <text>2 Fe(III)-[cytochrome c] + succinate = fumarate + 2 Fe(II)-[cytochrome c] + 2 H(+)</text>
        <dbReference type="Rhea" id="RHEA:77903"/>
        <dbReference type="Rhea" id="RHEA-COMP:10350"/>
        <dbReference type="Rhea" id="RHEA-COMP:14399"/>
        <dbReference type="ChEBI" id="CHEBI:15378"/>
        <dbReference type="ChEBI" id="CHEBI:29033"/>
        <dbReference type="ChEBI" id="CHEBI:29034"/>
        <dbReference type="ChEBI" id="CHEBI:29806"/>
        <dbReference type="ChEBI" id="CHEBI:30031"/>
        <dbReference type="EC" id="1.3.2.4"/>
    </reaction>
</comment>
<dbReference type="EMBL" id="ADMG01000031">
    <property type="protein sequence ID" value="EKB31203.1"/>
    <property type="molecule type" value="Genomic_DNA"/>
</dbReference>
<dbReference type="FunFam" id="1.10.1130.10:FF:000003">
    <property type="entry name" value="Fumarate reductase flavoprotein subunit"/>
    <property type="match status" value="1"/>
</dbReference>
<keyword evidence="8" id="KW-0249">Electron transport</keyword>
<dbReference type="Pfam" id="PF14537">
    <property type="entry name" value="Cytochrom_c3_2"/>
    <property type="match status" value="1"/>
</dbReference>
<dbReference type="OrthoDB" id="337830at2"/>
<evidence type="ECO:0000256" key="10">
    <source>
        <dbReference type="ARBA" id="ARBA00023004"/>
    </source>
</evidence>